<evidence type="ECO:0000256" key="3">
    <source>
        <dbReference type="ARBA" id="ARBA00022692"/>
    </source>
</evidence>
<evidence type="ECO:0000313" key="10">
    <source>
        <dbReference type="EMBL" id="GAA2442181.1"/>
    </source>
</evidence>
<evidence type="ECO:0000256" key="6">
    <source>
        <dbReference type="ARBA" id="ARBA00043993"/>
    </source>
</evidence>
<keyword evidence="3 8" id="KW-0812">Transmembrane</keyword>
<reference evidence="10 11" key="1">
    <citation type="journal article" date="2019" name="Int. J. Syst. Evol. Microbiol.">
        <title>The Global Catalogue of Microorganisms (GCM) 10K type strain sequencing project: providing services to taxonomists for standard genome sequencing and annotation.</title>
        <authorList>
            <consortium name="The Broad Institute Genomics Platform"/>
            <consortium name="The Broad Institute Genome Sequencing Center for Infectious Disease"/>
            <person name="Wu L."/>
            <person name="Ma J."/>
        </authorList>
    </citation>
    <scope>NUCLEOTIDE SEQUENCE [LARGE SCALE GENOMIC DNA]</scope>
    <source>
        <strain evidence="10 11">JCM 3325</strain>
    </source>
</reference>
<sequence length="764" mass="82110">MGGDQGVLRRAREAYARVEGRTTPFYGLAAALAMALPLLVGTRTGHAAQGALIALGAYLVALRTPEGPYGARARNLASAVLVIAVGATIGGNLSGRDWISVIVVPPIVALGSAVPWIGPTAGLAVLLTAIRPPTGDVLYGGFLELLGGLLTTALLLAPWPARRLRPLRTTLAEAAEAVAAALDAVAEDIGTPDPGPLEAVELTDPGLASVARKPDWDERRRAASQALTAARATYGFYRSARDREEPTRPERLIDALARIMQETVALRALVEAARRRPPDRDWEQEARIAIAALAARVRLVAGAIEATGKAPLGTLESAAIRRFGRQSEMIRRAGLAGDEDLVAVALIVQIRRSVERIAGSVNTARRLAAGGVRIGFGPPRPLLDGAGPTGSWQRLKRAVRSRSPGFREVARVTLIATVAMLVATVLDLPHGQWMTITAMFSLRGTYGQTLDRVVQRVGGTAVGSVIAALLLTLAPDQSATAIIIFVFGLVSFTLRAVNFAYWELFNTVTALMLLGFSTQSTWVDAGERIGLTLAGGLLAFLAVRLLWPTGHVERLPVQLDRLLTVHADLARSVTAVVEGQEERVPHEKLVAAERAAESLTETRTRLAHERLPDDELIARLDAAADAAHRVRDHLIAIGRMTREQEVDAGPLPEILERLADRLEEAADTLDEPERLDEAPADAPSPDERLDEEFSNLDTHLSALARRRREEVEQGVSADEYTPLRHALLQSSGTRYAVRSLRADTETLIENARATLPPRTEPEPV</sequence>
<comment type="subcellular location">
    <subcellularLocation>
        <location evidence="1">Cell membrane</location>
        <topology evidence="1">Multi-pass membrane protein</topology>
    </subcellularLocation>
</comment>
<feature type="transmembrane region" description="Helical" evidence="8">
    <location>
        <begin position="529"/>
        <end position="547"/>
    </location>
</feature>
<dbReference type="RefSeq" id="WP_344594582.1">
    <property type="nucleotide sequence ID" value="NZ_BAAARW010000026.1"/>
</dbReference>
<comment type="similarity">
    <text evidence="6">Belongs to the YccS/YhfK family.</text>
</comment>
<evidence type="ECO:0000256" key="8">
    <source>
        <dbReference type="SAM" id="Phobius"/>
    </source>
</evidence>
<feature type="transmembrane region" description="Helical" evidence="8">
    <location>
        <begin position="137"/>
        <end position="159"/>
    </location>
</feature>
<accession>A0ABN3JZB0</accession>
<keyword evidence="2" id="KW-1003">Cell membrane</keyword>
<feature type="region of interest" description="Disordered" evidence="7">
    <location>
        <begin position="667"/>
        <end position="689"/>
    </location>
</feature>
<dbReference type="Proteomes" id="UP001501231">
    <property type="component" value="Unassembled WGS sequence"/>
</dbReference>
<keyword evidence="11" id="KW-1185">Reference proteome</keyword>
<evidence type="ECO:0000259" key="9">
    <source>
        <dbReference type="Pfam" id="PF13515"/>
    </source>
</evidence>
<evidence type="ECO:0000256" key="4">
    <source>
        <dbReference type="ARBA" id="ARBA00022989"/>
    </source>
</evidence>
<dbReference type="Pfam" id="PF13515">
    <property type="entry name" value="FUSC_2"/>
    <property type="match status" value="1"/>
</dbReference>
<feature type="transmembrane region" description="Helical" evidence="8">
    <location>
        <begin position="481"/>
        <end position="502"/>
    </location>
</feature>
<dbReference type="InterPro" id="IPR049453">
    <property type="entry name" value="Memb_transporter_dom"/>
</dbReference>
<feature type="transmembrane region" description="Helical" evidence="8">
    <location>
        <begin position="76"/>
        <end position="93"/>
    </location>
</feature>
<evidence type="ECO:0000256" key="1">
    <source>
        <dbReference type="ARBA" id="ARBA00004651"/>
    </source>
</evidence>
<evidence type="ECO:0000313" key="11">
    <source>
        <dbReference type="Proteomes" id="UP001501231"/>
    </source>
</evidence>
<dbReference type="PANTHER" id="PTHR30509:SF9">
    <property type="entry name" value="MULTIDRUG RESISTANCE PROTEIN MDTO"/>
    <property type="match status" value="1"/>
</dbReference>
<keyword evidence="4 8" id="KW-1133">Transmembrane helix</keyword>
<comment type="caution">
    <text evidence="10">The sequence shown here is derived from an EMBL/GenBank/DDBJ whole genome shotgun (WGS) entry which is preliminary data.</text>
</comment>
<keyword evidence="5 8" id="KW-0472">Membrane</keyword>
<feature type="transmembrane region" description="Helical" evidence="8">
    <location>
        <begin position="23"/>
        <end position="40"/>
    </location>
</feature>
<name>A0ABN3JZB0_9ACTN</name>
<feature type="transmembrane region" description="Helical" evidence="8">
    <location>
        <begin position="47"/>
        <end position="64"/>
    </location>
</feature>
<feature type="transmembrane region" description="Helical" evidence="8">
    <location>
        <begin position="453"/>
        <end position="474"/>
    </location>
</feature>
<feature type="domain" description="Integral membrane bound transporter" evidence="9">
    <location>
        <begin position="418"/>
        <end position="541"/>
    </location>
</feature>
<feature type="transmembrane region" description="Helical" evidence="8">
    <location>
        <begin position="409"/>
        <end position="433"/>
    </location>
</feature>
<gene>
    <name evidence="10" type="ORF">GCM10010191_68130</name>
</gene>
<proteinExistence type="inferred from homology"/>
<protein>
    <recommendedName>
        <fullName evidence="9">Integral membrane bound transporter domain-containing protein</fullName>
    </recommendedName>
</protein>
<organism evidence="10 11">
    <name type="scientific">Actinomadura vinacea</name>
    <dbReference type="NCBI Taxonomy" id="115336"/>
    <lineage>
        <taxon>Bacteria</taxon>
        <taxon>Bacillati</taxon>
        <taxon>Actinomycetota</taxon>
        <taxon>Actinomycetes</taxon>
        <taxon>Streptosporangiales</taxon>
        <taxon>Thermomonosporaceae</taxon>
        <taxon>Actinomadura</taxon>
    </lineage>
</organism>
<dbReference type="EMBL" id="BAAARW010000026">
    <property type="protein sequence ID" value="GAA2442181.1"/>
    <property type="molecule type" value="Genomic_DNA"/>
</dbReference>
<evidence type="ECO:0000256" key="5">
    <source>
        <dbReference type="ARBA" id="ARBA00023136"/>
    </source>
</evidence>
<evidence type="ECO:0000256" key="2">
    <source>
        <dbReference type="ARBA" id="ARBA00022475"/>
    </source>
</evidence>
<evidence type="ECO:0000256" key="7">
    <source>
        <dbReference type="SAM" id="MobiDB-lite"/>
    </source>
</evidence>
<dbReference type="PANTHER" id="PTHR30509">
    <property type="entry name" value="P-HYDROXYBENZOIC ACID EFFLUX PUMP SUBUNIT-RELATED"/>
    <property type="match status" value="1"/>
</dbReference>